<dbReference type="GeneID" id="20250315"/>
<dbReference type="InterPro" id="IPR022772">
    <property type="entry name" value="VHL_tumour_suppress_b/a_dom"/>
</dbReference>
<evidence type="ECO:0000259" key="2">
    <source>
        <dbReference type="Pfam" id="PF01847"/>
    </source>
</evidence>
<dbReference type="EMBL" id="KB203918">
    <property type="protein sequence ID" value="ESO82381.1"/>
    <property type="molecule type" value="Genomic_DNA"/>
</dbReference>
<keyword evidence="4" id="KW-1185">Reference proteome</keyword>
<evidence type="ECO:0000313" key="4">
    <source>
        <dbReference type="Proteomes" id="UP000030746"/>
    </source>
</evidence>
<evidence type="ECO:0000256" key="1">
    <source>
        <dbReference type="ARBA" id="ARBA00010057"/>
    </source>
</evidence>
<dbReference type="HOGENOM" id="CLU_116090_1_0_1"/>
<dbReference type="AlphaFoldDB" id="V3ZNG3"/>
<gene>
    <name evidence="3" type="ORF">LOTGIDRAFT_236999</name>
</gene>
<dbReference type="OMA" id="MNQRVEQ"/>
<dbReference type="Pfam" id="PF01847">
    <property type="entry name" value="VHL"/>
    <property type="match status" value="1"/>
</dbReference>
<comment type="similarity">
    <text evidence="1">Belongs to the VHL family.</text>
</comment>
<protein>
    <recommendedName>
        <fullName evidence="2">von Hippel-Lindau disease tumour suppressor beta domain-containing protein</fullName>
    </recommendedName>
</protein>
<accession>V3ZNG3</accession>
<dbReference type="InterPro" id="IPR024053">
    <property type="entry name" value="VHL_beta_dom"/>
</dbReference>
<dbReference type="OrthoDB" id="413400at2759"/>
<evidence type="ECO:0000313" key="3">
    <source>
        <dbReference type="EMBL" id="ESO82381.1"/>
    </source>
</evidence>
<reference evidence="3 4" key="1">
    <citation type="journal article" date="2013" name="Nature">
        <title>Insights into bilaterian evolution from three spiralian genomes.</title>
        <authorList>
            <person name="Simakov O."/>
            <person name="Marletaz F."/>
            <person name="Cho S.J."/>
            <person name="Edsinger-Gonzales E."/>
            <person name="Havlak P."/>
            <person name="Hellsten U."/>
            <person name="Kuo D.H."/>
            <person name="Larsson T."/>
            <person name="Lv J."/>
            <person name="Arendt D."/>
            <person name="Savage R."/>
            <person name="Osoegawa K."/>
            <person name="de Jong P."/>
            <person name="Grimwood J."/>
            <person name="Chapman J.A."/>
            <person name="Shapiro H."/>
            <person name="Aerts A."/>
            <person name="Otillar R.P."/>
            <person name="Terry A.Y."/>
            <person name="Boore J.L."/>
            <person name="Grigoriev I.V."/>
            <person name="Lindberg D.R."/>
            <person name="Seaver E.C."/>
            <person name="Weisblat D.A."/>
            <person name="Putnam N.H."/>
            <person name="Rokhsar D.S."/>
        </authorList>
    </citation>
    <scope>NUCLEOTIDE SEQUENCE [LARGE SCALE GENOMIC DNA]</scope>
</reference>
<dbReference type="KEGG" id="lgi:LOTGIDRAFT_236999"/>
<dbReference type="Proteomes" id="UP000030746">
    <property type="component" value="Unassembled WGS sequence"/>
</dbReference>
<organism evidence="3 4">
    <name type="scientific">Lottia gigantea</name>
    <name type="common">Giant owl limpet</name>
    <dbReference type="NCBI Taxonomy" id="225164"/>
    <lineage>
        <taxon>Eukaryota</taxon>
        <taxon>Metazoa</taxon>
        <taxon>Spiralia</taxon>
        <taxon>Lophotrochozoa</taxon>
        <taxon>Mollusca</taxon>
        <taxon>Gastropoda</taxon>
        <taxon>Patellogastropoda</taxon>
        <taxon>Lottioidea</taxon>
        <taxon>Lottiidae</taxon>
        <taxon>Lottia</taxon>
    </lineage>
</organism>
<dbReference type="Gene3D" id="1.10.750.10">
    <property type="entry name" value="von Hippel-Lindau disease tumour suppressor, alpha domain"/>
    <property type="match status" value="1"/>
</dbReference>
<feature type="domain" description="von Hippel-Lindau disease tumour suppressor beta" evidence="2">
    <location>
        <begin position="13"/>
        <end position="91"/>
    </location>
</feature>
<dbReference type="CDD" id="cd05468">
    <property type="entry name" value="pVHL"/>
    <property type="match status" value="1"/>
</dbReference>
<name>V3ZNG3_LOTGI</name>
<dbReference type="SUPFAM" id="SSF49468">
    <property type="entry name" value="VHL"/>
    <property type="match status" value="1"/>
</dbReference>
<dbReference type="InterPro" id="IPR037139">
    <property type="entry name" value="VHL_alpha_dom_sf"/>
</dbReference>
<dbReference type="CTD" id="20250315"/>
<dbReference type="InterPro" id="IPR037140">
    <property type="entry name" value="VHL_beta_dom_sf"/>
</dbReference>
<dbReference type="RefSeq" id="XP_009066888.1">
    <property type="nucleotide sequence ID" value="XM_009068640.1"/>
</dbReference>
<dbReference type="STRING" id="225164.V3ZNG3"/>
<dbReference type="FunFam" id="2.60.40.780:FF:000001">
    <property type="entry name" value="von Hippel-Lindau disease tumor suppressor"/>
    <property type="match status" value="1"/>
</dbReference>
<dbReference type="InterPro" id="IPR036208">
    <property type="entry name" value="VHL_sf"/>
</dbReference>
<sequence>MTGAQNCEQSPPLRSQNNDIPAFITFRNISSRKVDVYWLDYKGQKVKYMENFSTDRNHHINTYVTHPWIARDAVTHDVLLFNGKEVYFPQAWDGRSERTMINIHIPVFKLTNRCIQVLKDSFPEQAIPEFDIPRTLIEDMIHKPNIQFEDSPYLLKESGT</sequence>
<dbReference type="Gene3D" id="2.60.40.780">
    <property type="entry name" value="von Hippel-Lindau disease tumour suppressor, beta domain"/>
    <property type="match status" value="1"/>
</dbReference>
<proteinExistence type="inferred from homology"/>